<accession>A0AAN6QFN3</accession>
<gene>
    <name evidence="1" type="ORF">N658DRAFT_22739</name>
</gene>
<name>A0AAN6QFN3_9PEZI</name>
<dbReference type="EMBL" id="MU863624">
    <property type="protein sequence ID" value="KAK4106546.1"/>
    <property type="molecule type" value="Genomic_DNA"/>
</dbReference>
<dbReference type="AlphaFoldDB" id="A0AAN6QFN3"/>
<reference evidence="1" key="1">
    <citation type="journal article" date="2023" name="Mol. Phylogenet. Evol.">
        <title>Genome-scale phylogeny and comparative genomics of the fungal order Sordariales.</title>
        <authorList>
            <person name="Hensen N."/>
            <person name="Bonometti L."/>
            <person name="Westerberg I."/>
            <person name="Brannstrom I.O."/>
            <person name="Guillou S."/>
            <person name="Cros-Aarteil S."/>
            <person name="Calhoun S."/>
            <person name="Haridas S."/>
            <person name="Kuo A."/>
            <person name="Mondo S."/>
            <person name="Pangilinan J."/>
            <person name="Riley R."/>
            <person name="LaButti K."/>
            <person name="Andreopoulos B."/>
            <person name="Lipzen A."/>
            <person name="Chen C."/>
            <person name="Yan M."/>
            <person name="Daum C."/>
            <person name="Ng V."/>
            <person name="Clum A."/>
            <person name="Steindorff A."/>
            <person name="Ohm R.A."/>
            <person name="Martin F."/>
            <person name="Silar P."/>
            <person name="Natvig D.O."/>
            <person name="Lalanne C."/>
            <person name="Gautier V."/>
            <person name="Ament-Velasquez S.L."/>
            <person name="Kruys A."/>
            <person name="Hutchinson M.I."/>
            <person name="Powell A.J."/>
            <person name="Barry K."/>
            <person name="Miller A.N."/>
            <person name="Grigoriev I.V."/>
            <person name="Debuchy R."/>
            <person name="Gladieux P."/>
            <person name="Hiltunen Thoren M."/>
            <person name="Johannesson H."/>
        </authorList>
    </citation>
    <scope>NUCLEOTIDE SEQUENCE</scope>
    <source>
        <strain evidence="1">CBS 757.83</strain>
    </source>
</reference>
<proteinExistence type="predicted"/>
<evidence type="ECO:0000313" key="2">
    <source>
        <dbReference type="Proteomes" id="UP001305647"/>
    </source>
</evidence>
<comment type="caution">
    <text evidence="1">The sequence shown here is derived from an EMBL/GenBank/DDBJ whole genome shotgun (WGS) entry which is preliminary data.</text>
</comment>
<reference evidence="1" key="2">
    <citation type="submission" date="2023-05" db="EMBL/GenBank/DDBJ databases">
        <authorList>
            <consortium name="Lawrence Berkeley National Laboratory"/>
            <person name="Steindorff A."/>
            <person name="Hensen N."/>
            <person name="Bonometti L."/>
            <person name="Westerberg I."/>
            <person name="Brannstrom I.O."/>
            <person name="Guillou S."/>
            <person name="Cros-Aarteil S."/>
            <person name="Calhoun S."/>
            <person name="Haridas S."/>
            <person name="Kuo A."/>
            <person name="Mondo S."/>
            <person name="Pangilinan J."/>
            <person name="Riley R."/>
            <person name="Labutti K."/>
            <person name="Andreopoulos B."/>
            <person name="Lipzen A."/>
            <person name="Chen C."/>
            <person name="Yanf M."/>
            <person name="Daum C."/>
            <person name="Ng V."/>
            <person name="Clum A."/>
            <person name="Ohm R."/>
            <person name="Martin F."/>
            <person name="Silar P."/>
            <person name="Natvig D."/>
            <person name="Lalanne C."/>
            <person name="Gautier V."/>
            <person name="Ament-Velasquez S.L."/>
            <person name="Kruys A."/>
            <person name="Hutchinson M.I."/>
            <person name="Powell A.J."/>
            <person name="Barry K."/>
            <person name="Miller A.N."/>
            <person name="Grigoriev I.V."/>
            <person name="Debuchy R."/>
            <person name="Gladieux P."/>
            <person name="Thoren M.H."/>
            <person name="Johannesson H."/>
        </authorList>
    </citation>
    <scope>NUCLEOTIDE SEQUENCE</scope>
    <source>
        <strain evidence="1">CBS 757.83</strain>
    </source>
</reference>
<evidence type="ECO:0000313" key="1">
    <source>
        <dbReference type="EMBL" id="KAK4106546.1"/>
    </source>
</evidence>
<dbReference type="Proteomes" id="UP001305647">
    <property type="component" value="Unassembled WGS sequence"/>
</dbReference>
<keyword evidence="2" id="KW-1185">Reference proteome</keyword>
<organism evidence="1 2">
    <name type="scientific">Parathielavia hyrcaniae</name>
    <dbReference type="NCBI Taxonomy" id="113614"/>
    <lineage>
        <taxon>Eukaryota</taxon>
        <taxon>Fungi</taxon>
        <taxon>Dikarya</taxon>
        <taxon>Ascomycota</taxon>
        <taxon>Pezizomycotina</taxon>
        <taxon>Sordariomycetes</taxon>
        <taxon>Sordariomycetidae</taxon>
        <taxon>Sordariales</taxon>
        <taxon>Chaetomiaceae</taxon>
        <taxon>Parathielavia</taxon>
    </lineage>
</organism>
<protein>
    <submittedName>
        <fullName evidence="1">Uncharacterized protein</fullName>
    </submittedName>
</protein>
<sequence length="70" mass="7536">MVAGGISVEGLFCITLLSHTHGSRIPERSTSTYVTQFLVQSPSDTDTVANQESIQAAFCIFKADRLGPSF</sequence>